<evidence type="ECO:0000256" key="1">
    <source>
        <dbReference type="SAM" id="MobiDB-lite"/>
    </source>
</evidence>
<proteinExistence type="predicted"/>
<protein>
    <submittedName>
        <fullName evidence="2">Uncharacterized protein</fullName>
    </submittedName>
</protein>
<feature type="compositionally biased region" description="Basic and acidic residues" evidence="1">
    <location>
        <begin position="130"/>
        <end position="158"/>
    </location>
</feature>
<dbReference type="EMBL" id="JABCKI010000572">
    <property type="protein sequence ID" value="KAG5650068.1"/>
    <property type="molecule type" value="Genomic_DNA"/>
</dbReference>
<accession>A0A9P7KGZ1</accession>
<organism evidence="2 3">
    <name type="scientific">Sphagnurus paluster</name>
    <dbReference type="NCBI Taxonomy" id="117069"/>
    <lineage>
        <taxon>Eukaryota</taxon>
        <taxon>Fungi</taxon>
        <taxon>Dikarya</taxon>
        <taxon>Basidiomycota</taxon>
        <taxon>Agaricomycotina</taxon>
        <taxon>Agaricomycetes</taxon>
        <taxon>Agaricomycetidae</taxon>
        <taxon>Agaricales</taxon>
        <taxon>Tricholomatineae</taxon>
        <taxon>Lyophyllaceae</taxon>
        <taxon>Sphagnurus</taxon>
    </lineage>
</organism>
<sequence length="806" mass="90015">VNNQWQWSKAHSANSWRRRYCTNAEEFDRRIRNYQRKHGISTALKREEDDDDGDEGGQDESTEDDDGDEVNQGDNSNEEEDYGGDSPVAPGKRKRQQGDQAKRSRIKRDSGPDNAKETKRETFVPGRGRPIPEEERPRHPPQAERDVHQATACPEEKQGNAQDLDNAVYANLEVDEQAYEPISESKSNKQAQPKDTVDEPPAPSLPSAAVQPPITHVAITHTLPPTQRPRPRAHVEPQPIASSSRVKLSPSHHISTELDFGPDLEPKATSINRRKKRKTQNDDDFFATSPDTPSPPGHAERTHGKHRMPSLTEGPFGQRFQMPKKRLTGNDNSSSDESEEVVPGGKGKLRAVTPVRKENGKAKELPVEKLLVPSQVLEKPVKILDEPDPEAPATEAEVSKLPRAPPLPTRMRSTTSLPNPQIPTRTSDNPFVTPSLHEESGPKKKMVRPNELVRRYTIETKQNEDLATGPRIDLRSEKTKHRVHSRGQSISTNASITTSNININGNASPTTTTSTDVRSRSSLLPIEVADEDRERIEYLGVSRAIEIMAKNFGFSEEAVWSAWQKLKNIARTEDYLRRLHEKVKAAEEAVLADMERDGVDLDRLDIEAEEGSLPVPVHNHQDPEPNRKSTSEPTITFGRSPGRRVQEKNLKIKPLPVERAMSDYVPPSTSRAGRFIRLVHEGRKDEALFREKRRASGASAKLGGTSLTSRTPQRGSPKVEGDDDIDKNRGGMRGEGSDQESDDASDDARNVEVYLQEEEQDSFLAASAANSAELRAIEQSIDPDHMMRWTAAMLGRLRDRMMTPPQ</sequence>
<keyword evidence="3" id="KW-1185">Reference proteome</keyword>
<feature type="compositionally biased region" description="Acidic residues" evidence="1">
    <location>
        <begin position="48"/>
        <end position="83"/>
    </location>
</feature>
<gene>
    <name evidence="2" type="ORF">H0H81_000890</name>
</gene>
<reference evidence="2" key="2">
    <citation type="submission" date="2021-10" db="EMBL/GenBank/DDBJ databases">
        <title>Phylogenomics reveals ancestral predisposition of the termite-cultivated fungus Termitomyces towards a domesticated lifestyle.</title>
        <authorList>
            <person name="Auxier B."/>
            <person name="Grum-Grzhimaylo A."/>
            <person name="Cardenas M.E."/>
            <person name="Lodge J.D."/>
            <person name="Laessoe T."/>
            <person name="Pedersen O."/>
            <person name="Smith M.E."/>
            <person name="Kuyper T.W."/>
            <person name="Franco-Molano E.A."/>
            <person name="Baroni T.J."/>
            <person name="Aanen D.K."/>
        </authorList>
    </citation>
    <scope>NUCLEOTIDE SEQUENCE</scope>
    <source>
        <strain evidence="2">D49</strain>
    </source>
</reference>
<dbReference type="OrthoDB" id="435460at2759"/>
<feature type="region of interest" description="Disordered" evidence="1">
    <location>
        <begin position="32"/>
        <end position="357"/>
    </location>
</feature>
<feature type="non-terminal residue" evidence="2">
    <location>
        <position position="1"/>
    </location>
</feature>
<comment type="caution">
    <text evidence="2">The sequence shown here is derived from an EMBL/GenBank/DDBJ whole genome shotgun (WGS) entry which is preliminary data.</text>
</comment>
<feature type="compositionally biased region" description="Basic and acidic residues" evidence="1">
    <location>
        <begin position="96"/>
        <end position="122"/>
    </location>
</feature>
<dbReference type="Proteomes" id="UP000717328">
    <property type="component" value="Unassembled WGS sequence"/>
</dbReference>
<feature type="compositionally biased region" description="Basic and acidic residues" evidence="1">
    <location>
        <begin position="619"/>
        <end position="630"/>
    </location>
</feature>
<evidence type="ECO:0000313" key="3">
    <source>
        <dbReference type="Proteomes" id="UP000717328"/>
    </source>
</evidence>
<evidence type="ECO:0000313" key="2">
    <source>
        <dbReference type="EMBL" id="KAG5650068.1"/>
    </source>
</evidence>
<feature type="compositionally biased region" description="Polar residues" evidence="1">
    <location>
        <begin position="411"/>
        <end position="432"/>
    </location>
</feature>
<reference evidence="2" key="1">
    <citation type="submission" date="2021-02" db="EMBL/GenBank/DDBJ databases">
        <authorList>
            <person name="Nieuwenhuis M."/>
            <person name="Van De Peppel L.J.J."/>
        </authorList>
    </citation>
    <scope>NUCLEOTIDE SEQUENCE</scope>
    <source>
        <strain evidence="2">D49</strain>
    </source>
</reference>
<dbReference type="AlphaFoldDB" id="A0A9P7KGZ1"/>
<feature type="region of interest" description="Disordered" evidence="1">
    <location>
        <begin position="689"/>
        <end position="751"/>
    </location>
</feature>
<feature type="compositionally biased region" description="Polar residues" evidence="1">
    <location>
        <begin position="184"/>
        <end position="193"/>
    </location>
</feature>
<feature type="region of interest" description="Disordered" evidence="1">
    <location>
        <begin position="381"/>
        <end position="447"/>
    </location>
</feature>
<feature type="compositionally biased region" description="Polar residues" evidence="1">
    <location>
        <begin position="705"/>
        <end position="714"/>
    </location>
</feature>
<name>A0A9P7KGZ1_9AGAR</name>
<feature type="region of interest" description="Disordered" evidence="1">
    <location>
        <begin position="609"/>
        <end position="651"/>
    </location>
</feature>